<dbReference type="InterPro" id="IPR003100">
    <property type="entry name" value="PAZ_dom"/>
</dbReference>
<dbReference type="AlphaFoldDB" id="A0A9P6C0T2"/>
<dbReference type="SMART" id="SM01163">
    <property type="entry name" value="DUF1785"/>
    <property type="match status" value="1"/>
</dbReference>
<dbReference type="PROSITE" id="PS50822">
    <property type="entry name" value="PIWI"/>
    <property type="match status" value="1"/>
</dbReference>
<evidence type="ECO:0000256" key="1">
    <source>
        <dbReference type="SAM" id="MobiDB-lite"/>
    </source>
</evidence>
<dbReference type="InterPro" id="IPR036085">
    <property type="entry name" value="PAZ_dom_sf"/>
</dbReference>
<accession>A0A9P6C0T2</accession>
<dbReference type="InterPro" id="IPR014811">
    <property type="entry name" value="ArgoL1"/>
</dbReference>
<feature type="domain" description="PAZ" evidence="2">
    <location>
        <begin position="269"/>
        <end position="384"/>
    </location>
</feature>
<proteinExistence type="predicted"/>
<feature type="region of interest" description="Disordered" evidence="1">
    <location>
        <begin position="1"/>
        <end position="35"/>
    </location>
</feature>
<dbReference type="InterPro" id="IPR032473">
    <property type="entry name" value="Argonaute_Mid_dom"/>
</dbReference>
<dbReference type="SMART" id="SM00950">
    <property type="entry name" value="Piwi"/>
    <property type="match status" value="1"/>
</dbReference>
<dbReference type="SUPFAM" id="SSF53098">
    <property type="entry name" value="Ribonuclease H-like"/>
    <property type="match status" value="1"/>
</dbReference>
<dbReference type="CDD" id="cd04657">
    <property type="entry name" value="Piwi_ago-like"/>
    <property type="match status" value="1"/>
</dbReference>
<dbReference type="PANTHER" id="PTHR22891">
    <property type="entry name" value="EUKARYOTIC TRANSLATION INITIATION FACTOR 2C"/>
    <property type="match status" value="1"/>
</dbReference>
<dbReference type="CDD" id="cd02846">
    <property type="entry name" value="PAZ_argonaute_like"/>
    <property type="match status" value="1"/>
</dbReference>
<evidence type="ECO:0000313" key="5">
    <source>
        <dbReference type="Proteomes" id="UP000807342"/>
    </source>
</evidence>
<organism evidence="4 5">
    <name type="scientific">Macrolepiota fuliginosa MF-IS2</name>
    <dbReference type="NCBI Taxonomy" id="1400762"/>
    <lineage>
        <taxon>Eukaryota</taxon>
        <taxon>Fungi</taxon>
        <taxon>Dikarya</taxon>
        <taxon>Basidiomycota</taxon>
        <taxon>Agaricomycotina</taxon>
        <taxon>Agaricomycetes</taxon>
        <taxon>Agaricomycetidae</taxon>
        <taxon>Agaricales</taxon>
        <taxon>Agaricineae</taxon>
        <taxon>Agaricaceae</taxon>
        <taxon>Macrolepiota</taxon>
    </lineage>
</organism>
<dbReference type="InterPro" id="IPR003165">
    <property type="entry name" value="Piwi"/>
</dbReference>
<comment type="caution">
    <text evidence="4">The sequence shown here is derived from an EMBL/GenBank/DDBJ whole genome shotgun (WGS) entry which is preliminary data.</text>
</comment>
<dbReference type="Gene3D" id="2.170.260.10">
    <property type="entry name" value="paz domain"/>
    <property type="match status" value="1"/>
</dbReference>
<dbReference type="InterPro" id="IPR045246">
    <property type="entry name" value="Piwi_ago-like"/>
</dbReference>
<dbReference type="OrthoDB" id="10252740at2759"/>
<reference evidence="4" key="1">
    <citation type="submission" date="2020-11" db="EMBL/GenBank/DDBJ databases">
        <authorList>
            <consortium name="DOE Joint Genome Institute"/>
            <person name="Ahrendt S."/>
            <person name="Riley R."/>
            <person name="Andreopoulos W."/>
            <person name="Labutti K."/>
            <person name="Pangilinan J."/>
            <person name="Ruiz-Duenas F.J."/>
            <person name="Barrasa J.M."/>
            <person name="Sanchez-Garcia M."/>
            <person name="Camarero S."/>
            <person name="Miyauchi S."/>
            <person name="Serrano A."/>
            <person name="Linde D."/>
            <person name="Babiker R."/>
            <person name="Drula E."/>
            <person name="Ayuso-Fernandez I."/>
            <person name="Pacheco R."/>
            <person name="Padilla G."/>
            <person name="Ferreira P."/>
            <person name="Barriuso J."/>
            <person name="Kellner H."/>
            <person name="Castanera R."/>
            <person name="Alfaro M."/>
            <person name="Ramirez L."/>
            <person name="Pisabarro A.G."/>
            <person name="Kuo A."/>
            <person name="Tritt A."/>
            <person name="Lipzen A."/>
            <person name="He G."/>
            <person name="Yan M."/>
            <person name="Ng V."/>
            <person name="Cullen D."/>
            <person name="Martin F."/>
            <person name="Rosso M.-N."/>
            <person name="Henrissat B."/>
            <person name="Hibbett D."/>
            <person name="Martinez A.T."/>
            <person name="Grigoriev I.V."/>
        </authorList>
    </citation>
    <scope>NUCLEOTIDE SEQUENCE</scope>
    <source>
        <strain evidence="4">MF-IS2</strain>
    </source>
</reference>
<dbReference type="Proteomes" id="UP000807342">
    <property type="component" value="Unassembled WGS sequence"/>
</dbReference>
<dbReference type="InterPro" id="IPR012337">
    <property type="entry name" value="RNaseH-like_sf"/>
</dbReference>
<feature type="domain" description="Piwi" evidence="3">
    <location>
        <begin position="568"/>
        <end position="889"/>
    </location>
</feature>
<dbReference type="Pfam" id="PF02170">
    <property type="entry name" value="PAZ"/>
    <property type="match status" value="1"/>
</dbReference>
<gene>
    <name evidence="4" type="ORF">P691DRAFT_776481</name>
</gene>
<protein>
    <submittedName>
        <fullName evidence="4">Piwi-domain-containing protein</fullName>
    </submittedName>
</protein>
<evidence type="ECO:0000313" key="4">
    <source>
        <dbReference type="EMBL" id="KAF9446932.1"/>
    </source>
</evidence>
<keyword evidence="5" id="KW-1185">Reference proteome</keyword>
<dbReference type="GO" id="GO:0003723">
    <property type="term" value="F:RNA binding"/>
    <property type="evidence" value="ECO:0007669"/>
    <property type="project" value="InterPro"/>
</dbReference>
<dbReference type="EMBL" id="MU151222">
    <property type="protein sequence ID" value="KAF9446932.1"/>
    <property type="molecule type" value="Genomic_DNA"/>
</dbReference>
<name>A0A9P6C0T2_9AGAR</name>
<dbReference type="SUPFAM" id="SSF101690">
    <property type="entry name" value="PAZ domain"/>
    <property type="match status" value="1"/>
</dbReference>
<dbReference type="Pfam" id="PF08699">
    <property type="entry name" value="ArgoL1"/>
    <property type="match status" value="1"/>
</dbReference>
<dbReference type="Pfam" id="PF16487">
    <property type="entry name" value="ArgoMid"/>
    <property type="match status" value="1"/>
</dbReference>
<dbReference type="Gene3D" id="3.30.420.10">
    <property type="entry name" value="Ribonuclease H-like superfamily/Ribonuclease H"/>
    <property type="match status" value="1"/>
</dbReference>
<evidence type="ECO:0000259" key="3">
    <source>
        <dbReference type="PROSITE" id="PS50822"/>
    </source>
</evidence>
<dbReference type="Gene3D" id="3.40.50.2300">
    <property type="match status" value="1"/>
</dbReference>
<evidence type="ECO:0000259" key="2">
    <source>
        <dbReference type="PROSITE" id="PS50821"/>
    </source>
</evidence>
<dbReference type="InterPro" id="IPR036397">
    <property type="entry name" value="RNaseH_sf"/>
</dbReference>
<dbReference type="Pfam" id="PF16486">
    <property type="entry name" value="ArgoN"/>
    <property type="match status" value="1"/>
</dbReference>
<sequence>MSRPFLGRGGVRNPPVTPQAKRGRGRGTPIQHSAEHESHVITVGVKRPGFGVAGKHIKITANYFRTTIPDRVIHHYDVGTFIFITPDEKKLPARLNMLLIQELQTYTAPDVFKSPAVYDGRKNMFAIVQLPFDDVNSKEFHVTYPRASGFPTGSKQPKVYKIKLTKVAEINPEVLQRFIEGKQSYDSAATTAITAMNVVVRMQPSIQYTYNARSFFIEDDQDERTGDLRNGLRLWQGYFQSIRPIKKGVLINIDIATGVVFEGGPLVRFCQSHLKRHDNPRALIPNDLGGSLQDRDRLKLQRFAHGLRIMTRSGLGSGNNVTRVLRKFSSHGASSLEFTHNGETKSVAQYYHEILGRPLQYPDMICAEVGNGALVPLELCTVIKGQLTRQQVPPECARDMVAFASKPPSQRIRKITEAPAARKLGYATSVYVRQFGLSPTPDGPISINARVLEAPALTAKEMDRKGNITSKAFVPSKGAWNMDKKKFYAPIAKIAPVALFVLEGEERFSLDDANACFIVLRSVLIGLGVAMPAEPPVRRLGQPQGNIIKQLEELVEKVRAKTNMPPQLIIVILPELGNDLYTAVKHFGDVHTGIVTQCMKSSKCKVENPRSYSLRAPCKPPSGTIQYYSNVGLKINVKLGGINTILSPGAPNTIADPLNPTIVMGADAIHPAPGATGRPSYTALVGNIDCNIAKFVASTRIQDSRVEIIHDLKEMAIEILKKWQDNRKEGDRKKVVRLIFYRDGVSEGQFPKVLEEELAALKDALQEVKINAKITLVVVAKRHHVRFFPRPNDPDAIKGNCPPGTVVDEEVGHPVEFDFYLQSHTGILGTSRPSHYSVLFQDNKFSADTLQRFTYHLCYTYARATRAVSIPAPVYYADIVCSRAKNHYDPYARVPEADISLADKADKDIESHKAAFKPLHKNVESLMYFS</sequence>
<dbReference type="PROSITE" id="PS50821">
    <property type="entry name" value="PAZ"/>
    <property type="match status" value="1"/>
</dbReference>
<dbReference type="Pfam" id="PF02171">
    <property type="entry name" value="Piwi"/>
    <property type="match status" value="1"/>
</dbReference>
<dbReference type="InterPro" id="IPR032474">
    <property type="entry name" value="Argonaute_N"/>
</dbReference>